<evidence type="ECO:0000256" key="10">
    <source>
        <dbReference type="RuleBase" id="RU361207"/>
    </source>
</evidence>
<dbReference type="eggNOG" id="COG1640">
    <property type="taxonomic scope" value="Bacteria"/>
</dbReference>
<dbReference type="PaxDb" id="195103-CPF_2647"/>
<evidence type="ECO:0000256" key="8">
    <source>
        <dbReference type="ARBA" id="ARBA00031423"/>
    </source>
</evidence>
<keyword evidence="7 10" id="KW-0119">Carbohydrate metabolism</keyword>
<comment type="catalytic activity">
    <reaction evidence="1 10">
        <text>Transfers a segment of a (1-&gt;4)-alpha-D-glucan to a new position in an acceptor, which may be glucose or a (1-&gt;4)-alpha-D-glucan.</text>
        <dbReference type="EC" id="2.4.1.25"/>
    </reaction>
</comment>
<dbReference type="STRING" id="195103.CPF_2647"/>
<dbReference type="Pfam" id="PF02446">
    <property type="entry name" value="Glyco_hydro_77"/>
    <property type="match status" value="1"/>
</dbReference>
<organism evidence="12 13">
    <name type="scientific">Clostridium perfringens (strain ATCC 13124 / DSM 756 / JCM 1290 / NCIMB 6125 / NCTC 8237 / Type A)</name>
    <dbReference type="NCBI Taxonomy" id="195103"/>
    <lineage>
        <taxon>Bacteria</taxon>
        <taxon>Bacillati</taxon>
        <taxon>Bacillota</taxon>
        <taxon>Clostridia</taxon>
        <taxon>Eubacteriales</taxon>
        <taxon>Clostridiaceae</taxon>
        <taxon>Clostridium</taxon>
    </lineage>
</organism>
<keyword evidence="13" id="KW-1185">Reference proteome</keyword>
<dbReference type="RefSeq" id="WP_011591126.1">
    <property type="nucleotide sequence ID" value="NC_008261.1"/>
</dbReference>
<sequence>MRRASGIIMHIASLPGKYGIGTFGKEAFEFVDFLKKAGQGCWQILPLGPTSYGDSPYQSFSAFAGNPYFIDFDILNKEGLLDKKDYQGINFGNDPEKIDYALLFDKKMRVLRVAYEKSLDENKEEIEKFREENKLWLEDYALYMAIKNENELVSWQEWDEKLRLRDKKTLEEYKVKLEKEINYWVFLQYHFFKQWNKLKEYANSFGIKIIGDMPIYVAEDSADVWANPKAFLLDENNIPKKVAGCPPDAFSETGQLWGNPIYDWSYMDDTGYSWWIDRVRESFKLYDILRIDHFRGFEAYWQIPYGDETAVNGEWVKGPGIKLFNAIKEELGEVNVIAEDLGYLTQEVIDFRNETGFPGMKVLQFAFDSREESDYLPHNYPVNSIAYTGTHDNDTFRGWFEVTGNREDVEYSKKYLKLTEEEGYNWGFIRGVWSSVSHTAIALMQDFLNLGNEARINYPSTLGGNWQWRVKYDALTDELAEKIYDITKLYGRVNINE</sequence>
<evidence type="ECO:0000256" key="5">
    <source>
        <dbReference type="ARBA" id="ARBA00022676"/>
    </source>
</evidence>
<dbReference type="GO" id="GO:0005975">
    <property type="term" value="P:carbohydrate metabolic process"/>
    <property type="evidence" value="ECO:0007669"/>
    <property type="project" value="InterPro"/>
</dbReference>
<keyword evidence="11" id="KW-0175">Coiled coil</keyword>
<evidence type="ECO:0000256" key="11">
    <source>
        <dbReference type="SAM" id="Coils"/>
    </source>
</evidence>
<dbReference type="InterPro" id="IPR017853">
    <property type="entry name" value="GH"/>
</dbReference>
<gene>
    <name evidence="12" type="primary">malQ</name>
    <name evidence="12" type="ordered locus">CPF_2647</name>
</gene>
<dbReference type="Proteomes" id="UP000001823">
    <property type="component" value="Chromosome"/>
</dbReference>
<dbReference type="EC" id="2.4.1.25" evidence="3 10"/>
<feature type="coiled-coil region" evidence="11">
    <location>
        <begin position="112"/>
        <end position="139"/>
    </location>
</feature>
<dbReference type="GeneID" id="93001075"/>
<dbReference type="HOGENOM" id="CLU_014132_1_0_9"/>
<evidence type="ECO:0000256" key="9">
    <source>
        <dbReference type="ARBA" id="ARBA00031501"/>
    </source>
</evidence>
<dbReference type="InterPro" id="IPR003385">
    <property type="entry name" value="Glyco_hydro_77"/>
</dbReference>
<keyword evidence="5 10" id="KW-0328">Glycosyltransferase</keyword>
<evidence type="ECO:0000256" key="2">
    <source>
        <dbReference type="ARBA" id="ARBA00005684"/>
    </source>
</evidence>
<evidence type="ECO:0000256" key="3">
    <source>
        <dbReference type="ARBA" id="ARBA00012560"/>
    </source>
</evidence>
<dbReference type="GO" id="GO:0004134">
    <property type="term" value="F:4-alpha-glucanotransferase activity"/>
    <property type="evidence" value="ECO:0007669"/>
    <property type="project" value="UniProtKB-EC"/>
</dbReference>
<dbReference type="KEGG" id="cpf:CPF_2647"/>
<dbReference type="SUPFAM" id="SSF51445">
    <property type="entry name" value="(Trans)glycosidases"/>
    <property type="match status" value="1"/>
</dbReference>
<keyword evidence="6 10" id="KW-0808">Transferase</keyword>
<evidence type="ECO:0000256" key="1">
    <source>
        <dbReference type="ARBA" id="ARBA00000439"/>
    </source>
</evidence>
<evidence type="ECO:0000313" key="12">
    <source>
        <dbReference type="EMBL" id="ABG84943.1"/>
    </source>
</evidence>
<dbReference type="NCBIfam" id="NF011080">
    <property type="entry name" value="PRK14508.1-3"/>
    <property type="match status" value="1"/>
</dbReference>
<reference evidence="12 13" key="1">
    <citation type="journal article" date="2006" name="Genome Res.">
        <title>Skewed genomic variability in strains of the toxigenic bacterial pathogen, Clostridium perfringens.</title>
        <authorList>
            <person name="Myers G.S."/>
            <person name="Rasko D.A."/>
            <person name="Cheung J.K."/>
            <person name="Ravel J."/>
            <person name="Seshadri R."/>
            <person name="Deboy R.T."/>
            <person name="Ren Q."/>
            <person name="Varga J."/>
            <person name="Awad M.M."/>
            <person name="Brinkac L.M."/>
            <person name="Daugherty S.C."/>
            <person name="Haft D.H."/>
            <person name="Dodson R.J."/>
            <person name="Madupu R."/>
            <person name="Nelson W.C."/>
            <person name="Rosovitz M.J."/>
            <person name="Sullivan S.A."/>
            <person name="Khouri H."/>
            <person name="Dimitrov G.I."/>
            <person name="Watkins K.L."/>
            <person name="Mulligan S."/>
            <person name="Benton J."/>
            <person name="Radune D."/>
            <person name="Fisher D.J."/>
            <person name="Atkins H.S."/>
            <person name="Hiscox T."/>
            <person name="Jost B.H."/>
            <person name="Billington S.J."/>
            <person name="Songer J.G."/>
            <person name="McClane B.A."/>
            <person name="Titball R.W."/>
            <person name="Rood J.I."/>
            <person name="Melville S.B."/>
            <person name="Paulsen I.T."/>
        </authorList>
    </citation>
    <scope>NUCLEOTIDE SEQUENCE [LARGE SCALE GENOMIC DNA]</scope>
    <source>
        <strain evidence="13">ATCC 13124 / DSM 756 / JCM 1290 / NCIMB 6125 / NCTC 8237 / S 107 / Type A</strain>
    </source>
</reference>
<dbReference type="Gene3D" id="3.20.20.80">
    <property type="entry name" value="Glycosidases"/>
    <property type="match status" value="1"/>
</dbReference>
<protein>
    <recommendedName>
        <fullName evidence="4 10">4-alpha-glucanotransferase</fullName>
        <ecNumber evidence="3 10">2.4.1.25</ecNumber>
    </recommendedName>
    <alternativeName>
        <fullName evidence="8 10">Amylomaltase</fullName>
    </alternativeName>
    <alternativeName>
        <fullName evidence="9 10">Disproportionating enzyme</fullName>
    </alternativeName>
</protein>
<evidence type="ECO:0000256" key="4">
    <source>
        <dbReference type="ARBA" id="ARBA00020295"/>
    </source>
</evidence>
<accession>A0A0H2YV27</accession>
<dbReference type="PANTHER" id="PTHR32438:SF5">
    <property type="entry name" value="4-ALPHA-GLUCANOTRANSFERASE DPE1, CHLOROPLASTIC_AMYLOPLASTIC"/>
    <property type="match status" value="1"/>
</dbReference>
<dbReference type="NCBIfam" id="TIGR00217">
    <property type="entry name" value="malQ"/>
    <property type="match status" value="1"/>
</dbReference>
<dbReference type="EMBL" id="CP000246">
    <property type="protein sequence ID" value="ABG84943.1"/>
    <property type="molecule type" value="Genomic_DNA"/>
</dbReference>
<evidence type="ECO:0000256" key="7">
    <source>
        <dbReference type="ARBA" id="ARBA00023277"/>
    </source>
</evidence>
<comment type="similarity">
    <text evidence="2 10">Belongs to the disproportionating enzyme family.</text>
</comment>
<dbReference type="AlphaFoldDB" id="A0A0H2YV27"/>
<dbReference type="PANTHER" id="PTHR32438">
    <property type="entry name" value="4-ALPHA-GLUCANOTRANSFERASE DPE1, CHLOROPLASTIC/AMYLOPLASTIC"/>
    <property type="match status" value="1"/>
</dbReference>
<evidence type="ECO:0000313" key="13">
    <source>
        <dbReference type="Proteomes" id="UP000001823"/>
    </source>
</evidence>
<name>A0A0H2YV27_CLOP1</name>
<proteinExistence type="inferred from homology"/>
<evidence type="ECO:0000256" key="6">
    <source>
        <dbReference type="ARBA" id="ARBA00022679"/>
    </source>
</evidence>